<reference evidence="2 3" key="1">
    <citation type="submission" date="2017-02" db="EMBL/GenBank/DDBJ databases">
        <authorList>
            <person name="Peterson S.W."/>
        </authorList>
    </citation>
    <scope>NUCLEOTIDE SEQUENCE [LARGE SCALE GENOMIC DNA]</scope>
    <source>
        <strain evidence="2 3">DSM 22323</strain>
    </source>
</reference>
<feature type="chain" id="PRO_5013227934" evidence="1">
    <location>
        <begin position="18"/>
        <end position="275"/>
    </location>
</feature>
<dbReference type="RefSeq" id="WP_079668114.1">
    <property type="nucleotide sequence ID" value="NZ_FUYZ01000012.1"/>
</dbReference>
<dbReference type="AlphaFoldDB" id="A0A1T5GIV0"/>
<keyword evidence="1" id="KW-0732">Signal</keyword>
<dbReference type="OrthoDB" id="1440774at2"/>
<evidence type="ECO:0000313" key="2">
    <source>
        <dbReference type="EMBL" id="SKC08305.1"/>
    </source>
</evidence>
<sequence length="275" mass="32144">MRLLFIFCLALNLNLFAQNQRYIYEYKLVKDSTNKANQRTEMMYLDTTKEGSEYYSYTAYHSDSLVRAALETELKATGMVNIKPNMKVDAERYSVSKTYPDFKTELHNRIGMNRYKIADERKLTWKILPDKQQIGKWQTQKATLDFAGREWTAWFANEIPLQDGPYKFSGLPGLIVKIEDKTQSHILELKGIKTLTAEEVKNYKKPKNELTLNMKQYQKLLDDYAKDPTQGFKQATMGGIVMTPAEGDNRWMKEREAQLKEELKKDNNKIELSFK</sequence>
<protein>
    <submittedName>
        <fullName evidence="2">GLPGLI family protein</fullName>
    </submittedName>
</protein>
<evidence type="ECO:0000313" key="3">
    <source>
        <dbReference type="Proteomes" id="UP000191112"/>
    </source>
</evidence>
<evidence type="ECO:0000256" key="1">
    <source>
        <dbReference type="SAM" id="SignalP"/>
    </source>
</evidence>
<accession>A0A1T5GIV0</accession>
<feature type="signal peptide" evidence="1">
    <location>
        <begin position="1"/>
        <end position="17"/>
    </location>
</feature>
<proteinExistence type="predicted"/>
<dbReference type="InterPro" id="IPR005901">
    <property type="entry name" value="GLPGLI"/>
</dbReference>
<name>A0A1T5GIV0_9FLAO</name>
<keyword evidence="3" id="KW-1185">Reference proteome</keyword>
<dbReference type="Proteomes" id="UP000191112">
    <property type="component" value="Unassembled WGS sequence"/>
</dbReference>
<dbReference type="Pfam" id="PF09697">
    <property type="entry name" value="Porph_ging"/>
    <property type="match status" value="1"/>
</dbReference>
<organism evidence="2 3">
    <name type="scientific">Soonwooa buanensis</name>
    <dbReference type="NCBI Taxonomy" id="619805"/>
    <lineage>
        <taxon>Bacteria</taxon>
        <taxon>Pseudomonadati</taxon>
        <taxon>Bacteroidota</taxon>
        <taxon>Flavobacteriia</taxon>
        <taxon>Flavobacteriales</taxon>
        <taxon>Weeksellaceae</taxon>
        <taxon>Chryseobacterium group</taxon>
        <taxon>Soonwooa</taxon>
    </lineage>
</organism>
<dbReference type="STRING" id="619805.SAMN05660477_02897"/>
<dbReference type="EMBL" id="FUYZ01000012">
    <property type="protein sequence ID" value="SKC08305.1"/>
    <property type="molecule type" value="Genomic_DNA"/>
</dbReference>
<dbReference type="NCBIfam" id="TIGR01200">
    <property type="entry name" value="GLPGLI"/>
    <property type="match status" value="1"/>
</dbReference>
<gene>
    <name evidence="2" type="ORF">SAMN05660477_02897</name>
</gene>